<dbReference type="Gene3D" id="3.30.450.180">
    <property type="match status" value="1"/>
</dbReference>
<dbReference type="PANTHER" id="PTHR35010">
    <property type="entry name" value="BLL4672 PROTEIN-RELATED"/>
    <property type="match status" value="1"/>
</dbReference>
<gene>
    <name evidence="2" type="ORF">CLV63_11938</name>
</gene>
<dbReference type="Pfam" id="PF13560">
    <property type="entry name" value="HTH_31"/>
    <property type="match status" value="1"/>
</dbReference>
<dbReference type="PROSITE" id="PS50943">
    <property type="entry name" value="HTH_CROC1"/>
    <property type="match status" value="1"/>
</dbReference>
<dbReference type="SMART" id="SM00530">
    <property type="entry name" value="HTH_XRE"/>
    <property type="match status" value="1"/>
</dbReference>
<proteinExistence type="predicted"/>
<evidence type="ECO:0000313" key="3">
    <source>
        <dbReference type="Proteomes" id="UP000240542"/>
    </source>
</evidence>
<dbReference type="PANTHER" id="PTHR35010:SF2">
    <property type="entry name" value="BLL4672 PROTEIN"/>
    <property type="match status" value="1"/>
</dbReference>
<dbReference type="SUPFAM" id="SSF47413">
    <property type="entry name" value="lambda repressor-like DNA-binding domains"/>
    <property type="match status" value="1"/>
</dbReference>
<dbReference type="GO" id="GO:0003677">
    <property type="term" value="F:DNA binding"/>
    <property type="evidence" value="ECO:0007669"/>
    <property type="project" value="InterPro"/>
</dbReference>
<sequence>MSESELGTYLRSRREALVPERVGLPAGARRRAPGLRRAELATISGVSVDYLTRLEQGRDRNPSPQVLVALADALLLSLDERVHLRNLSKAASGAGALCPGGLPPAREVRATMRTLLDRLDPAPAALFNRLGETLAHTSGYERLAGPLGLLDGEQPASRVWFLFADERARQVYPDWDLVADERIAALKSESSLDDPHLAHLIEELSIVAGAPFTERLAAAPVPPRRTGVERLAHPEVGELRLSYETLDAEGQQLVVYLPADDTAAAALRHLTPDPRKPEVLTLTG</sequence>
<dbReference type="Pfam" id="PF17765">
    <property type="entry name" value="MLTR_LBD"/>
    <property type="match status" value="1"/>
</dbReference>
<dbReference type="RefSeq" id="WP_106585428.1">
    <property type="nucleotide sequence ID" value="NZ_PYGA01000019.1"/>
</dbReference>
<dbReference type="CDD" id="cd00093">
    <property type="entry name" value="HTH_XRE"/>
    <property type="match status" value="1"/>
</dbReference>
<protein>
    <submittedName>
        <fullName evidence="2">Transcriptional regulator with XRE-family HTH domain</fullName>
    </submittedName>
</protein>
<dbReference type="AlphaFoldDB" id="A0A2P8D3F9"/>
<keyword evidence="3" id="KW-1185">Reference proteome</keyword>
<evidence type="ECO:0000259" key="1">
    <source>
        <dbReference type="PROSITE" id="PS50943"/>
    </source>
</evidence>
<name>A0A2P8D3F9_9ACTN</name>
<organism evidence="2 3">
    <name type="scientific">Murinocardiopsis flavida</name>
    <dbReference type="NCBI Taxonomy" id="645275"/>
    <lineage>
        <taxon>Bacteria</taxon>
        <taxon>Bacillati</taxon>
        <taxon>Actinomycetota</taxon>
        <taxon>Actinomycetes</taxon>
        <taxon>Streptosporangiales</taxon>
        <taxon>Nocardiopsidaceae</taxon>
        <taxon>Murinocardiopsis</taxon>
    </lineage>
</organism>
<feature type="domain" description="HTH cro/C1-type" evidence="1">
    <location>
        <begin position="28"/>
        <end position="81"/>
    </location>
</feature>
<dbReference type="EMBL" id="PYGA01000019">
    <property type="protein sequence ID" value="PSK91757.1"/>
    <property type="molecule type" value="Genomic_DNA"/>
</dbReference>
<evidence type="ECO:0000313" key="2">
    <source>
        <dbReference type="EMBL" id="PSK91757.1"/>
    </source>
</evidence>
<dbReference type="InterPro" id="IPR001387">
    <property type="entry name" value="Cro/C1-type_HTH"/>
</dbReference>
<dbReference type="OrthoDB" id="4336585at2"/>
<reference evidence="2 3" key="1">
    <citation type="submission" date="2018-03" db="EMBL/GenBank/DDBJ databases">
        <title>Genomic Encyclopedia of Archaeal and Bacterial Type Strains, Phase II (KMG-II): from individual species to whole genera.</title>
        <authorList>
            <person name="Goeker M."/>
        </authorList>
    </citation>
    <scope>NUCLEOTIDE SEQUENCE [LARGE SCALE GENOMIC DNA]</scope>
    <source>
        <strain evidence="2 3">DSM 45312</strain>
    </source>
</reference>
<accession>A0A2P8D3F9</accession>
<dbReference type="Gene3D" id="1.10.260.40">
    <property type="entry name" value="lambda repressor-like DNA-binding domains"/>
    <property type="match status" value="1"/>
</dbReference>
<dbReference type="InterPro" id="IPR010982">
    <property type="entry name" value="Lambda_DNA-bd_dom_sf"/>
</dbReference>
<dbReference type="Proteomes" id="UP000240542">
    <property type="component" value="Unassembled WGS sequence"/>
</dbReference>
<dbReference type="InterPro" id="IPR041413">
    <property type="entry name" value="MLTR_LBD"/>
</dbReference>
<comment type="caution">
    <text evidence="2">The sequence shown here is derived from an EMBL/GenBank/DDBJ whole genome shotgun (WGS) entry which is preliminary data.</text>
</comment>